<sequence length="70" mass="8273">MQSMENCVSVAILEFPISERNALWILHILRIQLFQRNYTIDVVIMELNVNISPINRKIRENRTMNVKTNS</sequence>
<dbReference type="Proteomes" id="UP001168972">
    <property type="component" value="Unassembled WGS sequence"/>
</dbReference>
<dbReference type="AlphaFoldDB" id="A0AA39F1V1"/>
<comment type="caution">
    <text evidence="1">The sequence shown here is derived from an EMBL/GenBank/DDBJ whole genome shotgun (WGS) entry which is preliminary data.</text>
</comment>
<keyword evidence="2" id="KW-1185">Reference proteome</keyword>
<evidence type="ECO:0000313" key="1">
    <source>
        <dbReference type="EMBL" id="KAK0161388.1"/>
    </source>
</evidence>
<dbReference type="EMBL" id="JAQQBR010001835">
    <property type="protein sequence ID" value="KAK0161388.1"/>
    <property type="molecule type" value="Genomic_DNA"/>
</dbReference>
<protein>
    <submittedName>
        <fullName evidence="1">Uncharacterized protein</fullName>
    </submittedName>
</protein>
<evidence type="ECO:0000313" key="2">
    <source>
        <dbReference type="Proteomes" id="UP001168972"/>
    </source>
</evidence>
<proteinExistence type="predicted"/>
<reference evidence="1" key="1">
    <citation type="journal article" date="2023" name="bioRxiv">
        <title>Scaffold-level genome assemblies of two parasitoid biocontrol wasps reveal the parthenogenesis mechanism and an associated novel virus.</title>
        <authorList>
            <person name="Inwood S."/>
            <person name="Skelly J."/>
            <person name="Guhlin J."/>
            <person name="Harrop T."/>
            <person name="Goldson S."/>
            <person name="Dearden P."/>
        </authorList>
    </citation>
    <scope>NUCLEOTIDE SEQUENCE</scope>
    <source>
        <strain evidence="1">Lincoln</strain>
        <tissue evidence="1">Whole body</tissue>
    </source>
</reference>
<organism evidence="1 2">
    <name type="scientific">Microctonus hyperodae</name>
    <name type="common">Parasitoid wasp</name>
    <dbReference type="NCBI Taxonomy" id="165561"/>
    <lineage>
        <taxon>Eukaryota</taxon>
        <taxon>Metazoa</taxon>
        <taxon>Ecdysozoa</taxon>
        <taxon>Arthropoda</taxon>
        <taxon>Hexapoda</taxon>
        <taxon>Insecta</taxon>
        <taxon>Pterygota</taxon>
        <taxon>Neoptera</taxon>
        <taxon>Endopterygota</taxon>
        <taxon>Hymenoptera</taxon>
        <taxon>Apocrita</taxon>
        <taxon>Ichneumonoidea</taxon>
        <taxon>Braconidae</taxon>
        <taxon>Euphorinae</taxon>
        <taxon>Microctonus</taxon>
    </lineage>
</organism>
<name>A0AA39F1V1_MICHY</name>
<gene>
    <name evidence="1" type="ORF">PV327_009864</name>
</gene>
<accession>A0AA39F1V1</accession>
<reference evidence="1" key="2">
    <citation type="submission" date="2023-03" db="EMBL/GenBank/DDBJ databases">
        <authorList>
            <person name="Inwood S.N."/>
            <person name="Skelly J.G."/>
            <person name="Guhlin J."/>
            <person name="Harrop T.W.R."/>
            <person name="Goldson S.G."/>
            <person name="Dearden P.K."/>
        </authorList>
    </citation>
    <scope>NUCLEOTIDE SEQUENCE</scope>
    <source>
        <strain evidence="1">Lincoln</strain>
        <tissue evidence="1">Whole body</tissue>
    </source>
</reference>